<evidence type="ECO:0000313" key="2">
    <source>
        <dbReference type="Proteomes" id="UP001060085"/>
    </source>
</evidence>
<gene>
    <name evidence="1" type="ORF">M9H77_22322</name>
</gene>
<name>A0ACC0AS69_CATRO</name>
<reference evidence="2" key="1">
    <citation type="journal article" date="2023" name="Nat. Plants">
        <title>Single-cell RNA sequencing provides a high-resolution roadmap for understanding the multicellular compartmentation of specialized metabolism.</title>
        <authorList>
            <person name="Sun S."/>
            <person name="Shen X."/>
            <person name="Li Y."/>
            <person name="Li Y."/>
            <person name="Wang S."/>
            <person name="Li R."/>
            <person name="Zhang H."/>
            <person name="Shen G."/>
            <person name="Guo B."/>
            <person name="Wei J."/>
            <person name="Xu J."/>
            <person name="St-Pierre B."/>
            <person name="Chen S."/>
            <person name="Sun C."/>
        </authorList>
    </citation>
    <scope>NUCLEOTIDE SEQUENCE [LARGE SCALE GENOMIC DNA]</scope>
</reference>
<dbReference type="EMBL" id="CM044705">
    <property type="protein sequence ID" value="KAI5662999.1"/>
    <property type="molecule type" value="Genomic_DNA"/>
</dbReference>
<organism evidence="1 2">
    <name type="scientific">Catharanthus roseus</name>
    <name type="common">Madagascar periwinkle</name>
    <name type="synonym">Vinca rosea</name>
    <dbReference type="NCBI Taxonomy" id="4058"/>
    <lineage>
        <taxon>Eukaryota</taxon>
        <taxon>Viridiplantae</taxon>
        <taxon>Streptophyta</taxon>
        <taxon>Embryophyta</taxon>
        <taxon>Tracheophyta</taxon>
        <taxon>Spermatophyta</taxon>
        <taxon>Magnoliopsida</taxon>
        <taxon>eudicotyledons</taxon>
        <taxon>Gunneridae</taxon>
        <taxon>Pentapetalae</taxon>
        <taxon>asterids</taxon>
        <taxon>lamiids</taxon>
        <taxon>Gentianales</taxon>
        <taxon>Apocynaceae</taxon>
        <taxon>Rauvolfioideae</taxon>
        <taxon>Vinceae</taxon>
        <taxon>Catharanthinae</taxon>
        <taxon>Catharanthus</taxon>
    </lineage>
</organism>
<sequence>MEEVPAHVHPGPIVPDVLTKQNEHRSWLIWSGDHETCFTELQCRCFGRKLFQSYSAAPYRLISMRQEVDDMASGVIQTPLSSPSQITSFAKKVQTIIRSTIFSRHFQCSHRVVVPGSPYQIVVLMGLRGVLVHCLVAGHVEAELLSILTWVGEDMQIPYMEERRAPPPLGTVSSSTPHMPISIAFSSDSEEHDDEQTDEVTPAQQLGFGHRVRKKTTRFTPSD</sequence>
<evidence type="ECO:0000313" key="1">
    <source>
        <dbReference type="EMBL" id="KAI5662999.1"/>
    </source>
</evidence>
<keyword evidence="2" id="KW-1185">Reference proteome</keyword>
<comment type="caution">
    <text evidence="1">The sequence shown here is derived from an EMBL/GenBank/DDBJ whole genome shotgun (WGS) entry which is preliminary data.</text>
</comment>
<accession>A0ACC0AS69</accession>
<dbReference type="Proteomes" id="UP001060085">
    <property type="component" value="Linkage Group LG05"/>
</dbReference>
<proteinExistence type="predicted"/>
<protein>
    <submittedName>
        <fullName evidence="1">Uncharacterized protein</fullName>
    </submittedName>
</protein>